<organism evidence="1 2">
    <name type="scientific">Candidatus Methylacidithermus pantelleriae</name>
    <dbReference type="NCBI Taxonomy" id="2744239"/>
    <lineage>
        <taxon>Bacteria</taxon>
        <taxon>Pseudomonadati</taxon>
        <taxon>Verrucomicrobiota</taxon>
        <taxon>Methylacidiphilae</taxon>
        <taxon>Methylacidiphilales</taxon>
        <taxon>Methylacidiphilaceae</taxon>
        <taxon>Candidatus Methylacidithermus</taxon>
    </lineage>
</organism>
<dbReference type="EMBL" id="CAJNOB010000001">
    <property type="protein sequence ID" value="CAF0689604.1"/>
    <property type="molecule type" value="Genomic_DNA"/>
</dbReference>
<protein>
    <submittedName>
        <fullName evidence="1">Uncharacterized protein</fullName>
    </submittedName>
</protein>
<dbReference type="Proteomes" id="UP000663859">
    <property type="component" value="Unassembled WGS sequence"/>
</dbReference>
<evidence type="ECO:0000313" key="2">
    <source>
        <dbReference type="Proteomes" id="UP000663859"/>
    </source>
</evidence>
<keyword evidence="2" id="KW-1185">Reference proteome</keyword>
<comment type="caution">
    <text evidence="1">The sequence shown here is derived from an EMBL/GenBank/DDBJ whole genome shotgun (WGS) entry which is preliminary data.</text>
</comment>
<evidence type="ECO:0000313" key="1">
    <source>
        <dbReference type="EMBL" id="CAF0689604.1"/>
    </source>
</evidence>
<accession>A0A8J2BME8</accession>
<name>A0A8J2BME8_9BACT</name>
<dbReference type="AlphaFoldDB" id="A0A8J2BME8"/>
<proteinExistence type="predicted"/>
<sequence>MLDPLGQKRLAREAAGFPVALGVWYLTDGHARSGKAGRRKKLNP</sequence>
<gene>
    <name evidence="1" type="ORF">MPNT_10277</name>
</gene>
<reference evidence="1" key="1">
    <citation type="submission" date="2021-02" db="EMBL/GenBank/DDBJ databases">
        <authorList>
            <person name="Cremers G."/>
            <person name="Picone N."/>
        </authorList>
    </citation>
    <scope>NUCLEOTIDE SEQUENCE</scope>
    <source>
        <strain evidence="1">PQ17</strain>
    </source>
</reference>